<feature type="compositionally biased region" description="Polar residues" evidence="1">
    <location>
        <begin position="44"/>
        <end position="59"/>
    </location>
</feature>
<evidence type="ECO:0000256" key="1">
    <source>
        <dbReference type="SAM" id="MobiDB-lite"/>
    </source>
</evidence>
<evidence type="ECO:0000313" key="2">
    <source>
        <dbReference type="EMBL" id="MEN2768073.1"/>
    </source>
</evidence>
<name>A0ABU9XIJ5_9BACI</name>
<gene>
    <name evidence="2" type="ORF">ABC228_12900</name>
</gene>
<dbReference type="Proteomes" id="UP001444625">
    <property type="component" value="Unassembled WGS sequence"/>
</dbReference>
<protein>
    <recommendedName>
        <fullName evidence="4">Lantibiotic</fullName>
    </recommendedName>
</protein>
<reference evidence="2 3" key="1">
    <citation type="submission" date="2024-05" db="EMBL/GenBank/DDBJ databases">
        <authorList>
            <person name="Haq I."/>
            <person name="Ullah Z."/>
            <person name="Ahmad R."/>
            <person name="Li M."/>
            <person name="Tong Y."/>
        </authorList>
    </citation>
    <scope>NUCLEOTIDE SEQUENCE [LARGE SCALE GENOMIC DNA]</scope>
    <source>
        <strain evidence="2 3">16A2E</strain>
    </source>
</reference>
<keyword evidence="3" id="KW-1185">Reference proteome</keyword>
<comment type="caution">
    <text evidence="2">The sequence shown here is derived from an EMBL/GenBank/DDBJ whole genome shotgun (WGS) entry which is preliminary data.</text>
</comment>
<proteinExistence type="predicted"/>
<sequence length="59" mass="5974">MNKEIGVKLVHEEGCCGGPAPQDIDACCVTDANAKAAGEEGCGCNSTNSNKNKPTVSCC</sequence>
<dbReference type="RefSeq" id="WP_345825557.1">
    <property type="nucleotide sequence ID" value="NZ_JBDIML010000004.1"/>
</dbReference>
<evidence type="ECO:0000313" key="3">
    <source>
        <dbReference type="Proteomes" id="UP001444625"/>
    </source>
</evidence>
<organism evidence="2 3">
    <name type="scientific">Ornithinibacillus xuwenensis</name>
    <dbReference type="NCBI Taxonomy" id="3144668"/>
    <lineage>
        <taxon>Bacteria</taxon>
        <taxon>Bacillati</taxon>
        <taxon>Bacillota</taxon>
        <taxon>Bacilli</taxon>
        <taxon>Bacillales</taxon>
        <taxon>Bacillaceae</taxon>
        <taxon>Ornithinibacillus</taxon>
    </lineage>
</organism>
<evidence type="ECO:0008006" key="4">
    <source>
        <dbReference type="Google" id="ProtNLM"/>
    </source>
</evidence>
<accession>A0ABU9XIJ5</accession>
<dbReference type="EMBL" id="JBDIML010000004">
    <property type="protein sequence ID" value="MEN2768073.1"/>
    <property type="molecule type" value="Genomic_DNA"/>
</dbReference>
<feature type="region of interest" description="Disordered" evidence="1">
    <location>
        <begin position="39"/>
        <end position="59"/>
    </location>
</feature>